<evidence type="ECO:0000313" key="5">
    <source>
        <dbReference type="Proteomes" id="UP000838748"/>
    </source>
</evidence>
<keyword evidence="5" id="KW-1185">Reference proteome</keyword>
<name>A0ABN8E147_9VIBR</name>
<proteinExistence type="predicted"/>
<comment type="caution">
    <text evidence="4">The sequence shown here is derived from an EMBL/GenBank/DDBJ whole genome shotgun (WGS) entry which is preliminary data.</text>
</comment>
<dbReference type="Proteomes" id="UP000838748">
    <property type="component" value="Unassembled WGS sequence"/>
</dbReference>
<dbReference type="PANTHER" id="PTHR43877:SF2">
    <property type="entry name" value="AMINOALKYLPHOSPHONATE N-ACETYLTRANSFERASE-RELATED"/>
    <property type="match status" value="1"/>
</dbReference>
<dbReference type="Gene3D" id="3.40.630.30">
    <property type="match status" value="1"/>
</dbReference>
<keyword evidence="1" id="KW-0808">Transferase</keyword>
<accession>A0ABN8E147</accession>
<gene>
    <name evidence="4" type="ORF">VMF7928_00568</name>
</gene>
<protein>
    <recommendedName>
        <fullName evidence="3">N-acetyltransferase domain-containing protein</fullName>
    </recommendedName>
</protein>
<feature type="domain" description="N-acetyltransferase" evidence="3">
    <location>
        <begin position="1"/>
        <end position="152"/>
    </location>
</feature>
<evidence type="ECO:0000259" key="3">
    <source>
        <dbReference type="PROSITE" id="PS51186"/>
    </source>
</evidence>
<dbReference type="PANTHER" id="PTHR43877">
    <property type="entry name" value="AMINOALKYLPHOSPHONATE N-ACETYLTRANSFERASE-RELATED-RELATED"/>
    <property type="match status" value="1"/>
</dbReference>
<organism evidence="4 5">
    <name type="scientific">Vibrio marisflavi CECT 7928</name>
    <dbReference type="NCBI Taxonomy" id="634439"/>
    <lineage>
        <taxon>Bacteria</taxon>
        <taxon>Pseudomonadati</taxon>
        <taxon>Pseudomonadota</taxon>
        <taxon>Gammaproteobacteria</taxon>
        <taxon>Vibrionales</taxon>
        <taxon>Vibrionaceae</taxon>
        <taxon>Vibrio</taxon>
    </lineage>
</organism>
<dbReference type="InterPro" id="IPR000182">
    <property type="entry name" value="GNAT_dom"/>
</dbReference>
<sequence>MIIRSATSDDVDAIWELNRQIGQYHFENVPDVFVAPSHLDREFLLAAIMDEHRLFSVAVDEERIVGFISARMDINENIPFVIKRPLCRIGSVVVDEDHRAKGVGKKLMEHCSSWANSNEAYQIRLEVMSFNSKAKSFYESLGFKPQSEIWAK</sequence>
<dbReference type="EMBL" id="CAKLDM010000001">
    <property type="protein sequence ID" value="CAH0536613.1"/>
    <property type="molecule type" value="Genomic_DNA"/>
</dbReference>
<dbReference type="CDD" id="cd04301">
    <property type="entry name" value="NAT_SF"/>
    <property type="match status" value="1"/>
</dbReference>
<dbReference type="RefSeq" id="WP_237359971.1">
    <property type="nucleotide sequence ID" value="NZ_CAKLDM010000001.1"/>
</dbReference>
<dbReference type="InterPro" id="IPR016181">
    <property type="entry name" value="Acyl_CoA_acyltransferase"/>
</dbReference>
<evidence type="ECO:0000313" key="4">
    <source>
        <dbReference type="EMBL" id="CAH0536613.1"/>
    </source>
</evidence>
<dbReference type="Pfam" id="PF00583">
    <property type="entry name" value="Acetyltransf_1"/>
    <property type="match status" value="1"/>
</dbReference>
<reference evidence="4" key="1">
    <citation type="submission" date="2021-11" db="EMBL/GenBank/DDBJ databases">
        <authorList>
            <person name="Rodrigo-Torres L."/>
            <person name="Arahal R. D."/>
            <person name="Lucena T."/>
        </authorList>
    </citation>
    <scope>NUCLEOTIDE SEQUENCE</scope>
    <source>
        <strain evidence="4">CECT 7928</strain>
    </source>
</reference>
<dbReference type="SUPFAM" id="SSF55729">
    <property type="entry name" value="Acyl-CoA N-acyltransferases (Nat)"/>
    <property type="match status" value="1"/>
</dbReference>
<evidence type="ECO:0000256" key="1">
    <source>
        <dbReference type="ARBA" id="ARBA00022679"/>
    </source>
</evidence>
<evidence type="ECO:0000256" key="2">
    <source>
        <dbReference type="ARBA" id="ARBA00023315"/>
    </source>
</evidence>
<dbReference type="InterPro" id="IPR050832">
    <property type="entry name" value="Bact_Acetyltransf"/>
</dbReference>
<keyword evidence="2" id="KW-0012">Acyltransferase</keyword>
<dbReference type="PROSITE" id="PS51186">
    <property type="entry name" value="GNAT"/>
    <property type="match status" value="1"/>
</dbReference>